<protein>
    <submittedName>
        <fullName evidence="2">Uncharacterized protein</fullName>
    </submittedName>
</protein>
<dbReference type="Proteomes" id="UP000279227">
    <property type="component" value="Chromosome"/>
</dbReference>
<keyword evidence="1" id="KW-0812">Transmembrane</keyword>
<evidence type="ECO:0000313" key="3">
    <source>
        <dbReference type="Proteomes" id="UP000279227"/>
    </source>
</evidence>
<feature type="transmembrane region" description="Helical" evidence="1">
    <location>
        <begin position="133"/>
        <end position="150"/>
    </location>
</feature>
<proteinExistence type="predicted"/>
<accession>A0A3S4R219</accession>
<evidence type="ECO:0000256" key="1">
    <source>
        <dbReference type="SAM" id="Phobius"/>
    </source>
</evidence>
<dbReference type="RefSeq" id="WP_002977346.1">
    <property type="nucleotide sequence ID" value="NZ_CP068486.1"/>
</dbReference>
<reference evidence="2 3" key="1">
    <citation type="submission" date="2018-12" db="EMBL/GenBank/DDBJ databases">
        <authorList>
            <consortium name="Pathogen Informatics"/>
        </authorList>
    </citation>
    <scope>NUCLEOTIDE SEQUENCE [LARGE SCALE GENOMIC DNA]</scope>
    <source>
        <strain evidence="2 3">NCTC11432</strain>
    </source>
</reference>
<dbReference type="EMBL" id="LR134289">
    <property type="protein sequence ID" value="VEE07468.1"/>
    <property type="molecule type" value="Genomic_DNA"/>
</dbReference>
<dbReference type="GeneID" id="93020729"/>
<feature type="transmembrane region" description="Helical" evidence="1">
    <location>
        <begin position="106"/>
        <end position="127"/>
    </location>
</feature>
<dbReference type="OrthoDB" id="1258680at2"/>
<organism evidence="2 3">
    <name type="scientific">Chryseobacterium gleum</name>
    <name type="common">Flavobacterium gleum</name>
    <dbReference type="NCBI Taxonomy" id="250"/>
    <lineage>
        <taxon>Bacteria</taxon>
        <taxon>Pseudomonadati</taxon>
        <taxon>Bacteroidota</taxon>
        <taxon>Flavobacteriia</taxon>
        <taxon>Flavobacteriales</taxon>
        <taxon>Weeksellaceae</taxon>
        <taxon>Chryseobacterium group</taxon>
        <taxon>Chryseobacterium</taxon>
    </lineage>
</organism>
<feature type="transmembrane region" description="Helical" evidence="1">
    <location>
        <begin position="71"/>
        <end position="94"/>
    </location>
</feature>
<evidence type="ECO:0000313" key="2">
    <source>
        <dbReference type="EMBL" id="VEE07468.1"/>
    </source>
</evidence>
<feature type="transmembrane region" description="Helical" evidence="1">
    <location>
        <begin position="157"/>
        <end position="173"/>
    </location>
</feature>
<gene>
    <name evidence="2" type="ORF">NCTC11432_02164</name>
</gene>
<keyword evidence="1" id="KW-0472">Membrane</keyword>
<dbReference type="KEGG" id="cgle:NCTC11432_02164"/>
<sequence length="244" mass="28552">MNRQRLIRKLRIINHKLNKKYIPVEDKPFVKIAELTAILPALGLFYLWHYFDLLGISYYRYFNLSDAIAVLYENLMLMILIGVLFSPGIVCLLLTDLKSRSKGLSIITLIVIIVLLICGFGVLINMYKFATPVNIVFITIITISSYVYFFESRNLGFWMHLAFAFIYMYATAAQEAKYILKEKPKFTIYLKQHSEQPILTEESSTRFYLYKTSNYYFIKDEKENKIFGYSISTQEETVVVPLTR</sequence>
<dbReference type="AlphaFoldDB" id="A0A3S4R219"/>
<keyword evidence="1" id="KW-1133">Transmembrane helix</keyword>
<name>A0A3S4R219_CHRGE</name>
<feature type="transmembrane region" description="Helical" evidence="1">
    <location>
        <begin position="29"/>
        <end position="51"/>
    </location>
</feature>